<feature type="compositionally biased region" description="Pro residues" evidence="1">
    <location>
        <begin position="116"/>
        <end position="136"/>
    </location>
</feature>
<accession>A0A835YIB7</accession>
<feature type="compositionally biased region" description="Gly residues" evidence="1">
    <location>
        <begin position="103"/>
        <end position="113"/>
    </location>
</feature>
<dbReference type="Proteomes" id="UP000664859">
    <property type="component" value="Unassembled WGS sequence"/>
</dbReference>
<evidence type="ECO:0000313" key="2">
    <source>
        <dbReference type="EMBL" id="KAG5176041.1"/>
    </source>
</evidence>
<evidence type="ECO:0000256" key="1">
    <source>
        <dbReference type="SAM" id="MobiDB-lite"/>
    </source>
</evidence>
<protein>
    <submittedName>
        <fullName evidence="2">Uncharacterized protein</fullName>
    </submittedName>
</protein>
<evidence type="ECO:0000313" key="3">
    <source>
        <dbReference type="Proteomes" id="UP000664859"/>
    </source>
</evidence>
<organism evidence="2 3">
    <name type="scientific">Tribonema minus</name>
    <dbReference type="NCBI Taxonomy" id="303371"/>
    <lineage>
        <taxon>Eukaryota</taxon>
        <taxon>Sar</taxon>
        <taxon>Stramenopiles</taxon>
        <taxon>Ochrophyta</taxon>
        <taxon>PX clade</taxon>
        <taxon>Xanthophyceae</taxon>
        <taxon>Tribonematales</taxon>
        <taxon>Tribonemataceae</taxon>
        <taxon>Tribonema</taxon>
    </lineage>
</organism>
<dbReference type="AlphaFoldDB" id="A0A835YIB7"/>
<sequence length="190" mass="18606">MADIGGGWKEFFTPEKKTDRGAGPAAAGGGGGASNHAATRRSGGGGGGGGAVAAGGGFMSELAGAMNRRTKQRPRVLHRPPASARIGAAIPAFTVKPRPAGLGDSGGGGGGVQSRGPPPVPATVPPPVPAQGPPPVRCRRAAFVRALHARGSGGGGQQPGNGADAGLTTDQRLAAIERKLDRILAHLGLS</sequence>
<reference evidence="2" key="1">
    <citation type="submission" date="2021-02" db="EMBL/GenBank/DDBJ databases">
        <title>First Annotated Genome of the Yellow-green Alga Tribonema minus.</title>
        <authorList>
            <person name="Mahan K.M."/>
        </authorList>
    </citation>
    <scope>NUCLEOTIDE SEQUENCE</scope>
    <source>
        <strain evidence="2">UTEX B ZZ1240</strain>
    </source>
</reference>
<name>A0A835YIB7_9STRA</name>
<feature type="compositionally biased region" description="Basic residues" evidence="1">
    <location>
        <begin position="69"/>
        <end position="78"/>
    </location>
</feature>
<keyword evidence="3" id="KW-1185">Reference proteome</keyword>
<dbReference type="EMBL" id="JAFCMP010000541">
    <property type="protein sequence ID" value="KAG5176041.1"/>
    <property type="molecule type" value="Genomic_DNA"/>
</dbReference>
<feature type="region of interest" description="Disordered" evidence="1">
    <location>
        <begin position="69"/>
        <end position="136"/>
    </location>
</feature>
<comment type="caution">
    <text evidence="2">The sequence shown here is derived from an EMBL/GenBank/DDBJ whole genome shotgun (WGS) entry which is preliminary data.</text>
</comment>
<feature type="region of interest" description="Disordered" evidence="1">
    <location>
        <begin position="1"/>
        <end position="50"/>
    </location>
</feature>
<gene>
    <name evidence="2" type="ORF">JKP88DRAFT_351227</name>
</gene>
<proteinExistence type="predicted"/>